<evidence type="ECO:0000256" key="1">
    <source>
        <dbReference type="SAM" id="Phobius"/>
    </source>
</evidence>
<feature type="transmembrane region" description="Helical" evidence="1">
    <location>
        <begin position="100"/>
        <end position="129"/>
    </location>
</feature>
<feature type="transmembrane region" description="Helical" evidence="1">
    <location>
        <begin position="56"/>
        <end position="79"/>
    </location>
</feature>
<evidence type="ECO:0000313" key="2">
    <source>
        <dbReference type="EMBL" id="GFQ75265.1"/>
    </source>
</evidence>
<gene>
    <name evidence="2" type="primary">AVEN_109247_1</name>
    <name evidence="2" type="ORF">TNCT_349491</name>
</gene>
<comment type="caution">
    <text evidence="2">The sequence shown here is derived from an EMBL/GenBank/DDBJ whole genome shotgun (WGS) entry which is preliminary data.</text>
</comment>
<dbReference type="AlphaFoldDB" id="A0A8X6FAF9"/>
<organism evidence="2 3">
    <name type="scientific">Trichonephila clavata</name>
    <name type="common">Joro spider</name>
    <name type="synonym">Nephila clavata</name>
    <dbReference type="NCBI Taxonomy" id="2740835"/>
    <lineage>
        <taxon>Eukaryota</taxon>
        <taxon>Metazoa</taxon>
        <taxon>Ecdysozoa</taxon>
        <taxon>Arthropoda</taxon>
        <taxon>Chelicerata</taxon>
        <taxon>Arachnida</taxon>
        <taxon>Araneae</taxon>
        <taxon>Araneomorphae</taxon>
        <taxon>Entelegynae</taxon>
        <taxon>Araneoidea</taxon>
        <taxon>Nephilidae</taxon>
        <taxon>Trichonephila</taxon>
    </lineage>
</organism>
<feature type="transmembrane region" description="Helical" evidence="1">
    <location>
        <begin position="283"/>
        <end position="304"/>
    </location>
</feature>
<proteinExistence type="predicted"/>
<sequence>MSKPEWSVFTINTLQTFAYISLNRNRKNIRLLIRKLSKLSTLLPSALECYKLNILIWPYTTFMCSLILGLTIMVIYLNYGMQKMNTIRTSDRIPEGLRKYFATMFYISLTMAIVILHGLCFAFAGYYHFVCNCMKLFFLEFISKTKDLIKLQDYQSALQIYQELTETMSFVNDFLAFPAFLNVLSIMFGLFIYSYVFVIFQKDDYLMYVFTLGGVTYYLMALIPMIMSGADCNWAASQARDKTISLPGWFPQHYRMLKMFIRQKFKKKYALTLWKIYVIRESLLMSALGTLVTYGFLVGTMGIAQGLEAENH</sequence>
<feature type="transmembrane region" description="Helical" evidence="1">
    <location>
        <begin position="174"/>
        <end position="198"/>
    </location>
</feature>
<feature type="transmembrane region" description="Helical" evidence="1">
    <location>
        <begin position="205"/>
        <end position="227"/>
    </location>
</feature>
<keyword evidence="1" id="KW-1133">Transmembrane helix</keyword>
<dbReference type="EMBL" id="BMAO01031463">
    <property type="protein sequence ID" value="GFQ75265.1"/>
    <property type="molecule type" value="Genomic_DNA"/>
</dbReference>
<keyword evidence="1" id="KW-0472">Membrane</keyword>
<protein>
    <submittedName>
        <fullName evidence="2">Uncharacterized protein</fullName>
    </submittedName>
</protein>
<accession>A0A8X6FAF9</accession>
<name>A0A8X6FAF9_TRICU</name>
<dbReference type="Proteomes" id="UP000887116">
    <property type="component" value="Unassembled WGS sequence"/>
</dbReference>
<keyword evidence="1" id="KW-0812">Transmembrane</keyword>
<reference evidence="2" key="1">
    <citation type="submission" date="2020-07" db="EMBL/GenBank/DDBJ databases">
        <title>Multicomponent nature underlies the extraordinary mechanical properties of spider dragline silk.</title>
        <authorList>
            <person name="Kono N."/>
            <person name="Nakamura H."/>
            <person name="Mori M."/>
            <person name="Yoshida Y."/>
            <person name="Ohtoshi R."/>
            <person name="Malay A.D."/>
            <person name="Moran D.A.P."/>
            <person name="Tomita M."/>
            <person name="Numata K."/>
            <person name="Arakawa K."/>
        </authorList>
    </citation>
    <scope>NUCLEOTIDE SEQUENCE</scope>
</reference>
<keyword evidence="3" id="KW-1185">Reference proteome</keyword>
<evidence type="ECO:0000313" key="3">
    <source>
        <dbReference type="Proteomes" id="UP000887116"/>
    </source>
</evidence>